<evidence type="ECO:0000259" key="5">
    <source>
        <dbReference type="PROSITE" id="PS50987"/>
    </source>
</evidence>
<dbReference type="GO" id="GO:0003700">
    <property type="term" value="F:DNA-binding transcription factor activity"/>
    <property type="evidence" value="ECO:0007669"/>
    <property type="project" value="InterPro"/>
</dbReference>
<name>A0A927M0K1_9ACTN</name>
<dbReference type="AlphaFoldDB" id="A0A927M0K1"/>
<evidence type="ECO:0000256" key="4">
    <source>
        <dbReference type="SAM" id="MobiDB-lite"/>
    </source>
</evidence>
<dbReference type="InterPro" id="IPR011991">
    <property type="entry name" value="ArsR-like_HTH"/>
</dbReference>
<evidence type="ECO:0000256" key="3">
    <source>
        <dbReference type="ARBA" id="ARBA00023163"/>
    </source>
</evidence>
<dbReference type="SUPFAM" id="SSF46785">
    <property type="entry name" value="Winged helix' DNA-binding domain"/>
    <property type="match status" value="1"/>
</dbReference>
<dbReference type="EMBL" id="JADBEB010000001">
    <property type="protein sequence ID" value="MBE1485917.1"/>
    <property type="molecule type" value="Genomic_DNA"/>
</dbReference>
<keyword evidence="3" id="KW-0804">Transcription</keyword>
<feature type="domain" description="HTH arsR-type" evidence="5">
    <location>
        <begin position="3"/>
        <end position="101"/>
    </location>
</feature>
<dbReference type="PANTHER" id="PTHR33154">
    <property type="entry name" value="TRANSCRIPTIONAL REGULATOR, ARSR FAMILY"/>
    <property type="match status" value="1"/>
</dbReference>
<dbReference type="CDD" id="cd00090">
    <property type="entry name" value="HTH_ARSR"/>
    <property type="match status" value="1"/>
</dbReference>
<proteinExistence type="predicted"/>
<evidence type="ECO:0000256" key="2">
    <source>
        <dbReference type="ARBA" id="ARBA00023125"/>
    </source>
</evidence>
<dbReference type="InterPro" id="IPR001845">
    <property type="entry name" value="HTH_ArsR_DNA-bd_dom"/>
</dbReference>
<gene>
    <name evidence="6" type="ORF">H4W31_001555</name>
</gene>
<keyword evidence="2 6" id="KW-0238">DNA-binding</keyword>
<feature type="region of interest" description="Disordered" evidence="4">
    <location>
        <begin position="96"/>
        <end position="149"/>
    </location>
</feature>
<dbReference type="Pfam" id="PF01022">
    <property type="entry name" value="HTH_5"/>
    <property type="match status" value="1"/>
</dbReference>
<sequence>MDHAPHSVEELLRVLTALASPHRLRIIAALAEGRTYVSQLARQLEMNRPLLYMHLQRLEAAGLVVGTLETARDGSSVKYFEVVPFAVGLTPEVITEAVRSPEAQDPPAGGPVTHGPATAGTGTGTERPATDGPGADDPGTGSSGEDRRQ</sequence>
<dbReference type="PROSITE" id="PS50987">
    <property type="entry name" value="HTH_ARSR_2"/>
    <property type="match status" value="1"/>
</dbReference>
<accession>A0A927M0K1</accession>
<protein>
    <submittedName>
        <fullName evidence="6">DNA-binding transcriptional ArsR family regulator</fullName>
    </submittedName>
</protein>
<organism evidence="6 7">
    <name type="scientific">Plantactinospora soyae</name>
    <dbReference type="NCBI Taxonomy" id="1544732"/>
    <lineage>
        <taxon>Bacteria</taxon>
        <taxon>Bacillati</taxon>
        <taxon>Actinomycetota</taxon>
        <taxon>Actinomycetes</taxon>
        <taxon>Micromonosporales</taxon>
        <taxon>Micromonosporaceae</taxon>
        <taxon>Plantactinospora</taxon>
    </lineage>
</organism>
<dbReference type="GO" id="GO:0003677">
    <property type="term" value="F:DNA binding"/>
    <property type="evidence" value="ECO:0007669"/>
    <property type="project" value="UniProtKB-KW"/>
</dbReference>
<dbReference type="InterPro" id="IPR036390">
    <property type="entry name" value="WH_DNA-bd_sf"/>
</dbReference>
<feature type="compositionally biased region" description="Low complexity" evidence="4">
    <location>
        <begin position="106"/>
        <end position="140"/>
    </location>
</feature>
<comment type="caution">
    <text evidence="6">The sequence shown here is derived from an EMBL/GenBank/DDBJ whole genome shotgun (WGS) entry which is preliminary data.</text>
</comment>
<dbReference type="SMART" id="SM00418">
    <property type="entry name" value="HTH_ARSR"/>
    <property type="match status" value="1"/>
</dbReference>
<evidence type="ECO:0000313" key="7">
    <source>
        <dbReference type="Proteomes" id="UP000649753"/>
    </source>
</evidence>
<dbReference type="Proteomes" id="UP000649753">
    <property type="component" value="Unassembled WGS sequence"/>
</dbReference>
<keyword evidence="1" id="KW-0805">Transcription regulation</keyword>
<evidence type="ECO:0000313" key="6">
    <source>
        <dbReference type="EMBL" id="MBE1485917.1"/>
    </source>
</evidence>
<dbReference type="Gene3D" id="1.10.10.10">
    <property type="entry name" value="Winged helix-like DNA-binding domain superfamily/Winged helix DNA-binding domain"/>
    <property type="match status" value="1"/>
</dbReference>
<dbReference type="PANTHER" id="PTHR33154:SF33">
    <property type="entry name" value="TRANSCRIPTIONAL REPRESSOR SDPR"/>
    <property type="match status" value="1"/>
</dbReference>
<reference evidence="6" key="1">
    <citation type="submission" date="2020-10" db="EMBL/GenBank/DDBJ databases">
        <title>Sequencing the genomes of 1000 actinobacteria strains.</title>
        <authorList>
            <person name="Klenk H.-P."/>
        </authorList>
    </citation>
    <scope>NUCLEOTIDE SEQUENCE</scope>
    <source>
        <strain evidence="6">DSM 46832</strain>
    </source>
</reference>
<keyword evidence="7" id="KW-1185">Reference proteome</keyword>
<dbReference type="InterPro" id="IPR051081">
    <property type="entry name" value="HTH_MetalResp_TranReg"/>
</dbReference>
<dbReference type="InterPro" id="IPR036388">
    <property type="entry name" value="WH-like_DNA-bd_sf"/>
</dbReference>
<evidence type="ECO:0000256" key="1">
    <source>
        <dbReference type="ARBA" id="ARBA00023015"/>
    </source>
</evidence>